<evidence type="ECO:0000256" key="5">
    <source>
        <dbReference type="ARBA" id="ARBA00023163"/>
    </source>
</evidence>
<dbReference type="GO" id="GO:0003682">
    <property type="term" value="F:chromatin binding"/>
    <property type="evidence" value="ECO:0007669"/>
    <property type="project" value="TreeGrafter"/>
</dbReference>
<organism evidence="10 11">
    <name type="scientific">Prototheca wickerhamii</name>
    <dbReference type="NCBI Taxonomy" id="3111"/>
    <lineage>
        <taxon>Eukaryota</taxon>
        <taxon>Viridiplantae</taxon>
        <taxon>Chlorophyta</taxon>
        <taxon>core chlorophytes</taxon>
        <taxon>Trebouxiophyceae</taxon>
        <taxon>Chlorellales</taxon>
        <taxon>Chlorellaceae</taxon>
        <taxon>Prototheca</taxon>
    </lineage>
</organism>
<keyword evidence="4" id="KW-0805">Transcription regulation</keyword>
<evidence type="ECO:0000256" key="6">
    <source>
        <dbReference type="ARBA" id="ARBA00048568"/>
    </source>
</evidence>
<name>A0AAD9IP26_PROWI</name>
<gene>
    <name evidence="10" type="ORF">QBZ16_000454</name>
</gene>
<dbReference type="InterPro" id="IPR026489">
    <property type="entry name" value="CXC_dom"/>
</dbReference>
<dbReference type="InterPro" id="IPR041355">
    <property type="entry name" value="Pre-SET_CXC"/>
</dbReference>
<evidence type="ECO:0000313" key="11">
    <source>
        <dbReference type="Proteomes" id="UP001255856"/>
    </source>
</evidence>
<dbReference type="EMBL" id="JASFZW010000001">
    <property type="protein sequence ID" value="KAK2080600.1"/>
    <property type="molecule type" value="Genomic_DNA"/>
</dbReference>
<dbReference type="InterPro" id="IPR001214">
    <property type="entry name" value="SET_dom"/>
</dbReference>
<dbReference type="GO" id="GO:0140951">
    <property type="term" value="F:histone H3K27 trimethyltransferase activity"/>
    <property type="evidence" value="ECO:0007669"/>
    <property type="project" value="UniProtKB-EC"/>
</dbReference>
<comment type="catalytic activity">
    <reaction evidence="6">
        <text>L-lysyl(27)-[histone H3] + 3 S-adenosyl-L-methionine = N(6),N(6),N(6)-trimethyl-L-lysyl(27)-[histone H3] + 3 S-adenosyl-L-homocysteine + 3 H(+)</text>
        <dbReference type="Rhea" id="RHEA:60292"/>
        <dbReference type="Rhea" id="RHEA-COMP:15535"/>
        <dbReference type="Rhea" id="RHEA-COMP:15548"/>
        <dbReference type="ChEBI" id="CHEBI:15378"/>
        <dbReference type="ChEBI" id="CHEBI:29969"/>
        <dbReference type="ChEBI" id="CHEBI:57856"/>
        <dbReference type="ChEBI" id="CHEBI:59789"/>
        <dbReference type="ChEBI" id="CHEBI:61961"/>
        <dbReference type="EC" id="2.1.1.356"/>
    </reaction>
</comment>
<dbReference type="SMART" id="SM00317">
    <property type="entry name" value="SET"/>
    <property type="match status" value="1"/>
</dbReference>
<accession>A0AAD9IP26</accession>
<feature type="domain" description="CXC" evidence="9">
    <location>
        <begin position="195"/>
        <end position="304"/>
    </location>
</feature>
<keyword evidence="1" id="KW-0489">Methyltransferase</keyword>
<dbReference type="CDD" id="cd10519">
    <property type="entry name" value="SET_EZH"/>
    <property type="match status" value="1"/>
</dbReference>
<sequence>MPVTLFATTSKLHKKLAGEYESQRLERAADIVQRNREELAEALAGLRRYHKNGETIPVSDDEEEDPITVAMQRLAGPQRPRHDYIIQGVTQQMGSSAEVCAAVAACLRLKNGTEAVQERAKELREAAKHCLFPVPSPGAAPQDVDGTVEALHRACCREVAAELARLGTAHRLGSPRKPRRVQRRAPHGGYMKKKRARVTWARVHYDEQLWGAYEPCGCQGPCKPETCPCIQSVNFCEKFCGCNCKTCGNRFEGCSCRAAPGGRCARGTCPCIAASRECDPDLCRACFPTLTGQAAPNDACCNMNLRRRGRKRIVMGLSDVQGWGAFLSGSARKGDHLGEYVGELISHEEAERRGKSYDLDDNSYLFDLNKKWVVDAKSKGRTVRFANHSDAANCQTRIFMVDGDHRIAILAKEDLQDGEEIFYNYSYKKETAPSWAKGKQQRPPGGPSSSHSSANPVGAKAAAPSSDSESDF</sequence>
<proteinExistence type="predicted"/>
<dbReference type="InterPro" id="IPR033467">
    <property type="entry name" value="Tesmin/TSO1-like_CXC"/>
</dbReference>
<dbReference type="Pfam" id="PF18264">
    <property type="entry name" value="preSET_CXC"/>
    <property type="match status" value="1"/>
</dbReference>
<evidence type="ECO:0000256" key="4">
    <source>
        <dbReference type="ARBA" id="ARBA00023015"/>
    </source>
</evidence>
<dbReference type="PROSITE" id="PS51633">
    <property type="entry name" value="CXC"/>
    <property type="match status" value="1"/>
</dbReference>
<evidence type="ECO:0000259" key="9">
    <source>
        <dbReference type="PROSITE" id="PS51633"/>
    </source>
</evidence>
<dbReference type="GO" id="GO:0032259">
    <property type="term" value="P:methylation"/>
    <property type="evidence" value="ECO:0007669"/>
    <property type="project" value="UniProtKB-KW"/>
</dbReference>
<evidence type="ECO:0000256" key="1">
    <source>
        <dbReference type="ARBA" id="ARBA00022603"/>
    </source>
</evidence>
<keyword evidence="3" id="KW-0949">S-adenosyl-L-methionine</keyword>
<evidence type="ECO:0000313" key="10">
    <source>
        <dbReference type="EMBL" id="KAK2080600.1"/>
    </source>
</evidence>
<evidence type="ECO:0000256" key="7">
    <source>
        <dbReference type="SAM" id="MobiDB-lite"/>
    </source>
</evidence>
<keyword evidence="5" id="KW-0804">Transcription</keyword>
<dbReference type="Gene3D" id="2.170.270.10">
    <property type="entry name" value="SET domain"/>
    <property type="match status" value="1"/>
</dbReference>
<dbReference type="GO" id="GO:0031507">
    <property type="term" value="P:heterochromatin formation"/>
    <property type="evidence" value="ECO:0007669"/>
    <property type="project" value="TreeGrafter"/>
</dbReference>
<dbReference type="AlphaFoldDB" id="A0AAD9IP26"/>
<protein>
    <submittedName>
        <fullName evidence="10">Uncharacterized protein</fullName>
    </submittedName>
</protein>
<dbReference type="Pfam" id="PF00856">
    <property type="entry name" value="SET"/>
    <property type="match status" value="1"/>
</dbReference>
<evidence type="ECO:0000256" key="2">
    <source>
        <dbReference type="ARBA" id="ARBA00022679"/>
    </source>
</evidence>
<dbReference type="InterPro" id="IPR045318">
    <property type="entry name" value="EZH1/2-like"/>
</dbReference>
<dbReference type="PANTHER" id="PTHR45747">
    <property type="entry name" value="HISTONE-LYSINE N-METHYLTRANSFERASE E(Z)"/>
    <property type="match status" value="1"/>
</dbReference>
<evidence type="ECO:0000256" key="3">
    <source>
        <dbReference type="ARBA" id="ARBA00022691"/>
    </source>
</evidence>
<evidence type="ECO:0000259" key="8">
    <source>
        <dbReference type="PROSITE" id="PS50280"/>
    </source>
</evidence>
<dbReference type="PANTHER" id="PTHR45747:SF4">
    <property type="entry name" value="HISTONE-LYSINE N-METHYLTRANSFERASE E(Z)"/>
    <property type="match status" value="1"/>
</dbReference>
<dbReference type="Proteomes" id="UP001255856">
    <property type="component" value="Unassembled WGS sequence"/>
</dbReference>
<comment type="caution">
    <text evidence="10">The sequence shown here is derived from an EMBL/GenBank/DDBJ whole genome shotgun (WGS) entry which is preliminary data.</text>
</comment>
<dbReference type="GO" id="GO:0005634">
    <property type="term" value="C:nucleus"/>
    <property type="evidence" value="ECO:0007669"/>
    <property type="project" value="TreeGrafter"/>
</dbReference>
<dbReference type="SUPFAM" id="SSF82199">
    <property type="entry name" value="SET domain"/>
    <property type="match status" value="1"/>
</dbReference>
<keyword evidence="11" id="KW-1185">Reference proteome</keyword>
<keyword evidence="2" id="KW-0808">Transferase</keyword>
<dbReference type="SMART" id="SM01114">
    <property type="entry name" value="CXC"/>
    <property type="match status" value="1"/>
</dbReference>
<dbReference type="PROSITE" id="PS50280">
    <property type="entry name" value="SET"/>
    <property type="match status" value="1"/>
</dbReference>
<feature type="domain" description="SET" evidence="8">
    <location>
        <begin position="311"/>
        <end position="426"/>
    </location>
</feature>
<reference evidence="10" key="1">
    <citation type="submission" date="2021-01" db="EMBL/GenBank/DDBJ databases">
        <authorList>
            <person name="Eckstrom K.M.E."/>
        </authorList>
    </citation>
    <scope>NUCLEOTIDE SEQUENCE</scope>
    <source>
        <strain evidence="10">UVCC 0001</strain>
    </source>
</reference>
<feature type="region of interest" description="Disordered" evidence="7">
    <location>
        <begin position="431"/>
        <end position="472"/>
    </location>
</feature>
<dbReference type="InterPro" id="IPR046341">
    <property type="entry name" value="SET_dom_sf"/>
</dbReference>